<dbReference type="InterPro" id="IPR001173">
    <property type="entry name" value="Glyco_trans_2-like"/>
</dbReference>
<keyword evidence="4 8" id="KW-0812">Transmembrane</keyword>
<dbReference type="GO" id="GO:0009103">
    <property type="term" value="P:lipopolysaccharide biosynthetic process"/>
    <property type="evidence" value="ECO:0007669"/>
    <property type="project" value="UniProtKB-KW"/>
</dbReference>
<evidence type="ECO:0000256" key="1">
    <source>
        <dbReference type="ARBA" id="ARBA00022475"/>
    </source>
</evidence>
<dbReference type="GO" id="GO:0005886">
    <property type="term" value="C:plasma membrane"/>
    <property type="evidence" value="ECO:0007669"/>
    <property type="project" value="TreeGrafter"/>
</dbReference>
<dbReference type="InterPro" id="IPR050256">
    <property type="entry name" value="Glycosyltransferase_2"/>
</dbReference>
<dbReference type="STRING" id="675511.GCA_000341735_01669"/>
<evidence type="ECO:0000259" key="9">
    <source>
        <dbReference type="Pfam" id="PF00535"/>
    </source>
</evidence>
<feature type="domain" description="Glycosyltransferase 2-like" evidence="9">
    <location>
        <begin position="10"/>
        <end position="139"/>
    </location>
</feature>
<reference evidence="11" key="1">
    <citation type="journal article" date="2019" name="J. Bacteriol.">
        <title>A Mutagenic Screen Identifies a TonB-Dependent Receptor Required for the Lanthanide Metal Switch in the Type I Methanotroph 'Methylotuvimicrobium buryatense' 5GB1C.</title>
        <authorList>
            <person name="Groom J.D."/>
            <person name="Ford S.M."/>
            <person name="Pesesky M.W."/>
            <person name="Lidstrom M.E."/>
        </authorList>
    </citation>
    <scope>NUCLEOTIDE SEQUENCE [LARGE SCALE GENOMIC DNA]</scope>
    <source>
        <strain evidence="11">5GB1C</strain>
    </source>
</reference>
<evidence type="ECO:0000256" key="8">
    <source>
        <dbReference type="SAM" id="Phobius"/>
    </source>
</evidence>
<gene>
    <name evidence="10" type="ORF">EQU24_06725</name>
</gene>
<dbReference type="InterPro" id="IPR029044">
    <property type="entry name" value="Nucleotide-diphossugar_trans"/>
</dbReference>
<accession>A0A4P9UY12</accession>
<protein>
    <submittedName>
        <fullName evidence="10">Glycosyltransferase</fullName>
    </submittedName>
</protein>
<evidence type="ECO:0000256" key="5">
    <source>
        <dbReference type="ARBA" id="ARBA00022985"/>
    </source>
</evidence>
<name>A0A4P9UY12_METBY</name>
<sequence length="320" mass="35525">MSNSKYTSVSVVVPVYNSEQTLPELIARLREVLSPTTEAFEVILVNDCSKDNSWQVIEKLAEQDTAVLGLSLMRNYGQHNALLAGIMRAQYDFIVTIDDDLQNPPEDIPKLLDALVEGHDVAYGKPQKRKHSLWRNLSSKIVKGSLRLALGADMGSKSSAFRAFRSDLRKGFTQFADAQVSIDVLLSWTANRIAAIKVAHQPRQHGRSGYTMRKLLSLTLSMVTGYSTAPLRFASSLGLFSALVGVGIFLYVLILRFVHEVSVPGFTFIAAEIAMFAGMQLFTIGVIGEYLARLHFRTMGKPPYTIRSETTSRTHQPKNN</sequence>
<feature type="transmembrane region" description="Helical" evidence="8">
    <location>
        <begin position="237"/>
        <end position="259"/>
    </location>
</feature>
<dbReference type="Gene3D" id="3.90.550.10">
    <property type="entry name" value="Spore Coat Polysaccharide Biosynthesis Protein SpsA, Chain A"/>
    <property type="match status" value="1"/>
</dbReference>
<keyword evidence="6 8" id="KW-1133">Transmembrane helix</keyword>
<dbReference type="PANTHER" id="PTHR48090">
    <property type="entry name" value="UNDECAPRENYL-PHOSPHATE 4-DEOXY-4-FORMAMIDO-L-ARABINOSE TRANSFERASE-RELATED"/>
    <property type="match status" value="1"/>
</dbReference>
<dbReference type="KEGG" id="mbur:EQU24_06725"/>
<evidence type="ECO:0000256" key="6">
    <source>
        <dbReference type="ARBA" id="ARBA00022989"/>
    </source>
</evidence>
<dbReference type="EMBL" id="CP035467">
    <property type="protein sequence ID" value="QCW84746.1"/>
    <property type="molecule type" value="Genomic_DNA"/>
</dbReference>
<evidence type="ECO:0000313" key="11">
    <source>
        <dbReference type="Proteomes" id="UP000305881"/>
    </source>
</evidence>
<keyword evidence="3" id="KW-0808">Transferase</keyword>
<organism evidence="10 11">
    <name type="scientific">Methylotuvimicrobium buryatense</name>
    <name type="common">Methylomicrobium buryatense</name>
    <dbReference type="NCBI Taxonomy" id="95641"/>
    <lineage>
        <taxon>Bacteria</taxon>
        <taxon>Pseudomonadati</taxon>
        <taxon>Pseudomonadota</taxon>
        <taxon>Gammaproteobacteria</taxon>
        <taxon>Methylococcales</taxon>
        <taxon>Methylococcaceae</taxon>
        <taxon>Methylotuvimicrobium</taxon>
    </lineage>
</organism>
<evidence type="ECO:0000256" key="4">
    <source>
        <dbReference type="ARBA" id="ARBA00022692"/>
    </source>
</evidence>
<dbReference type="AlphaFoldDB" id="A0A4P9UY12"/>
<dbReference type="GO" id="GO:0099621">
    <property type="term" value="F:undecaprenyl-phosphate 4-deoxy-4-formamido-L-arabinose transferase activity"/>
    <property type="evidence" value="ECO:0007669"/>
    <property type="project" value="TreeGrafter"/>
</dbReference>
<proteinExistence type="predicted"/>
<dbReference type="OrthoDB" id="9811884at2"/>
<keyword evidence="1" id="KW-1003">Cell membrane</keyword>
<dbReference type="SUPFAM" id="SSF53448">
    <property type="entry name" value="Nucleotide-diphospho-sugar transferases"/>
    <property type="match status" value="1"/>
</dbReference>
<evidence type="ECO:0000313" key="10">
    <source>
        <dbReference type="EMBL" id="QCW84746.1"/>
    </source>
</evidence>
<feature type="transmembrane region" description="Helical" evidence="8">
    <location>
        <begin position="265"/>
        <end position="292"/>
    </location>
</feature>
<keyword evidence="7 8" id="KW-0472">Membrane</keyword>
<dbReference type="PANTHER" id="PTHR48090:SF3">
    <property type="entry name" value="UNDECAPRENYL-PHOSPHATE 4-DEOXY-4-FORMAMIDO-L-ARABINOSE TRANSFERASE"/>
    <property type="match status" value="1"/>
</dbReference>
<keyword evidence="11" id="KW-1185">Reference proteome</keyword>
<dbReference type="Proteomes" id="UP000305881">
    <property type="component" value="Chromosome"/>
</dbReference>
<keyword evidence="5" id="KW-0448">Lipopolysaccharide biosynthesis</keyword>
<dbReference type="CDD" id="cd04187">
    <property type="entry name" value="DPM1_like_bac"/>
    <property type="match status" value="1"/>
</dbReference>
<keyword evidence="2" id="KW-0328">Glycosyltransferase</keyword>
<dbReference type="Pfam" id="PF00535">
    <property type="entry name" value="Glycos_transf_2"/>
    <property type="match status" value="1"/>
</dbReference>
<evidence type="ECO:0000256" key="3">
    <source>
        <dbReference type="ARBA" id="ARBA00022679"/>
    </source>
</evidence>
<evidence type="ECO:0000256" key="7">
    <source>
        <dbReference type="ARBA" id="ARBA00023136"/>
    </source>
</evidence>
<evidence type="ECO:0000256" key="2">
    <source>
        <dbReference type="ARBA" id="ARBA00022676"/>
    </source>
</evidence>